<keyword evidence="1" id="KW-0695">RNA-directed DNA polymerase</keyword>
<protein>
    <submittedName>
        <fullName evidence="1">Group II intron reverse transcriptase/maturase</fullName>
    </submittedName>
</protein>
<dbReference type="GO" id="GO:0003964">
    <property type="term" value="F:RNA-directed DNA polymerase activity"/>
    <property type="evidence" value="ECO:0007669"/>
    <property type="project" value="UniProtKB-KW"/>
</dbReference>
<keyword evidence="1" id="KW-0808">Transferase</keyword>
<organism evidence="1 3">
    <name type="scientific">Ectopseudomonas oleovorans</name>
    <name type="common">Pseudomonas oleovorans</name>
    <dbReference type="NCBI Taxonomy" id="301"/>
    <lineage>
        <taxon>Bacteria</taxon>
        <taxon>Pseudomonadati</taxon>
        <taxon>Pseudomonadota</taxon>
        <taxon>Gammaproteobacteria</taxon>
        <taxon>Pseudomonadales</taxon>
        <taxon>Pseudomonadaceae</taxon>
        <taxon>Ectopseudomonas</taxon>
    </lineage>
</organism>
<proteinExistence type="predicted"/>
<accession>A0A2T5PJD1</accession>
<reference evidence="1 3" key="1">
    <citation type="submission" date="2018-04" db="EMBL/GenBank/DDBJ databases">
        <title>Pseudomonas sp. nov., isolated from mangrove soil.</title>
        <authorList>
            <person name="Chen C."/>
        </authorList>
    </citation>
    <scope>NUCLEOTIDE SEQUENCE [LARGE SCALE GENOMIC DNA]</scope>
    <source>
        <strain evidence="1 3">JCM 14246</strain>
    </source>
</reference>
<comment type="caution">
    <text evidence="1">The sequence shown here is derived from an EMBL/GenBank/DDBJ whole genome shotgun (WGS) entry which is preliminary data.</text>
</comment>
<evidence type="ECO:0000313" key="2">
    <source>
        <dbReference type="EMBL" id="PTU78593.1"/>
    </source>
</evidence>
<dbReference type="AlphaFoldDB" id="A0A2T5PJD1"/>
<dbReference type="Proteomes" id="UP000244052">
    <property type="component" value="Unassembled WGS sequence"/>
</dbReference>
<keyword evidence="1" id="KW-0548">Nucleotidyltransferase</keyword>
<gene>
    <name evidence="2" type="ORF">DBO86_13135</name>
    <name evidence="1" type="ORF">DBO86_17870</name>
</gene>
<name>A0A2T5PJD1_ECTOL</name>
<dbReference type="EMBL" id="QASO01000107">
    <property type="protein sequence ID" value="PTU77819.1"/>
    <property type="molecule type" value="Genomic_DNA"/>
</dbReference>
<sequence>GASRTVAQRVAANSRRWWCNSGKLLNRVLNLAWFDRLGLARLS</sequence>
<feature type="non-terminal residue" evidence="1">
    <location>
        <position position="1"/>
    </location>
</feature>
<keyword evidence="3" id="KW-1185">Reference proteome</keyword>
<dbReference type="EMBL" id="QASO01000078">
    <property type="protein sequence ID" value="PTU78593.1"/>
    <property type="molecule type" value="Genomic_DNA"/>
</dbReference>
<evidence type="ECO:0000313" key="1">
    <source>
        <dbReference type="EMBL" id="PTU77819.1"/>
    </source>
</evidence>
<evidence type="ECO:0000313" key="3">
    <source>
        <dbReference type="Proteomes" id="UP000244052"/>
    </source>
</evidence>